<evidence type="ECO:0000256" key="13">
    <source>
        <dbReference type="SAM" id="Phobius"/>
    </source>
</evidence>
<evidence type="ECO:0000256" key="10">
    <source>
        <dbReference type="ARBA" id="ARBA00038929"/>
    </source>
</evidence>
<dbReference type="GO" id="GO:0005975">
    <property type="term" value="P:carbohydrate metabolic process"/>
    <property type="evidence" value="ECO:0007669"/>
    <property type="project" value="InterPro"/>
</dbReference>
<keyword evidence="4" id="KW-0964">Secreted</keyword>
<dbReference type="Proteomes" id="UP000037505">
    <property type="component" value="Unassembled WGS sequence"/>
</dbReference>
<protein>
    <recommendedName>
        <fullName evidence="10">glucan 1,3-beta-glucosidase</fullName>
        <ecNumber evidence="10">3.2.1.58</ecNumber>
    </recommendedName>
    <alternativeName>
        <fullName evidence="11">Exo-1,3-beta-glucanase</fullName>
    </alternativeName>
</protein>
<dbReference type="GO" id="GO:0005576">
    <property type="term" value="C:extracellular region"/>
    <property type="evidence" value="ECO:0007669"/>
    <property type="project" value="TreeGrafter"/>
</dbReference>
<evidence type="ECO:0000256" key="11">
    <source>
        <dbReference type="ARBA" id="ARBA00041761"/>
    </source>
</evidence>
<dbReference type="AlphaFoldDB" id="A0A0L1J4Y1"/>
<dbReference type="GO" id="GO:0004338">
    <property type="term" value="F:glucan exo-1,3-beta-glucosidase activity"/>
    <property type="evidence" value="ECO:0007669"/>
    <property type="project" value="UniProtKB-EC"/>
</dbReference>
<dbReference type="PANTHER" id="PTHR16631:SF26">
    <property type="entry name" value="GLUCAN 1,3-BETA-GLUCOSIDASE"/>
    <property type="match status" value="1"/>
</dbReference>
<dbReference type="GO" id="GO:0009986">
    <property type="term" value="C:cell surface"/>
    <property type="evidence" value="ECO:0007669"/>
    <property type="project" value="TreeGrafter"/>
</dbReference>
<evidence type="ECO:0000256" key="7">
    <source>
        <dbReference type="ARBA" id="ARBA00023180"/>
    </source>
</evidence>
<dbReference type="InterPro" id="IPR017853">
    <property type="entry name" value="GH"/>
</dbReference>
<keyword evidence="13" id="KW-0472">Membrane</keyword>
<evidence type="ECO:0000256" key="2">
    <source>
        <dbReference type="ARBA" id="ARBA00008773"/>
    </source>
</evidence>
<sequence length="366" mass="40248">LLLLFWSYSNYFSFPFLCTCVYLLSLFSHSTNRQKAFIPFSFAFSTRNLSTLFDRATTSPKMRAAGLLSLVLAAIPAVTAAKRGTLGVSLGNKNPDGTCKSTSDYEADFDALKSLTTLVRTYSANDCDTAVNIVPAAKNKQFKVVLGVWADYEESFNNDLNVLKKTVPGNEDVVHSITVGSETLYRKGLTAQELLDKIRTVQGAFPKTTVGTVDSWNLFYDGTANPIIEGGVTYIMANAFAYWQGSDIDHATKTYWNDTTLALDSIEKAAGNNKDKIVFANGETGWPTDGGSDYAAAKAGTQNAARYWKEAVCSMLAWGVDVFYFEAFDESWKPKSIGDNGEEKDETHWGLFTADRKAKFDLSCPN</sequence>
<evidence type="ECO:0000256" key="4">
    <source>
        <dbReference type="ARBA" id="ARBA00022525"/>
    </source>
</evidence>
<dbReference type="RefSeq" id="XP_015407720.1">
    <property type="nucleotide sequence ID" value="XM_015549922.1"/>
</dbReference>
<comment type="catalytic activity">
    <reaction evidence="9">
        <text>Successive hydrolysis of beta-D-glucose units from the non-reducing ends of (1-&gt;3)-beta-D-glucans, releasing alpha-glucose.</text>
        <dbReference type="EC" id="3.2.1.58"/>
    </reaction>
</comment>
<comment type="caution">
    <text evidence="14">The sequence shown here is derived from an EMBL/GenBank/DDBJ whole genome shotgun (WGS) entry which is preliminary data.</text>
</comment>
<dbReference type="InterPro" id="IPR050732">
    <property type="entry name" value="Beta-glucan_modifiers"/>
</dbReference>
<evidence type="ECO:0000256" key="5">
    <source>
        <dbReference type="ARBA" id="ARBA00022729"/>
    </source>
</evidence>
<feature type="transmembrane region" description="Helical" evidence="13">
    <location>
        <begin position="6"/>
        <end position="27"/>
    </location>
</feature>
<keyword evidence="5" id="KW-0732">Signal</keyword>
<dbReference type="SUPFAM" id="SSF51445">
    <property type="entry name" value="(Trans)glycosidases"/>
    <property type="match status" value="1"/>
</dbReference>
<evidence type="ECO:0000256" key="12">
    <source>
        <dbReference type="RuleBase" id="RU004335"/>
    </source>
</evidence>
<dbReference type="InterPro" id="IPR000490">
    <property type="entry name" value="Glyco_hydro_17"/>
</dbReference>
<accession>A0A0L1J4Y1</accession>
<keyword evidence="7" id="KW-0325">Glycoprotein</keyword>
<dbReference type="EMBL" id="JNOM01000102">
    <property type="protein sequence ID" value="KNG86797.1"/>
    <property type="molecule type" value="Genomic_DNA"/>
</dbReference>
<evidence type="ECO:0000256" key="9">
    <source>
        <dbReference type="ARBA" id="ARBA00036824"/>
    </source>
</evidence>
<evidence type="ECO:0000256" key="3">
    <source>
        <dbReference type="ARBA" id="ARBA00022512"/>
    </source>
</evidence>
<keyword evidence="6" id="KW-0378">Hydrolase</keyword>
<proteinExistence type="inferred from homology"/>
<keyword evidence="3" id="KW-0134">Cell wall</keyword>
<evidence type="ECO:0000256" key="1">
    <source>
        <dbReference type="ARBA" id="ARBA00004191"/>
    </source>
</evidence>
<dbReference type="OrthoDB" id="1293114at2759"/>
<dbReference type="STRING" id="1509407.A0A0L1J4Y1"/>
<comment type="subcellular location">
    <subcellularLocation>
        <location evidence="1">Secreted</location>
        <location evidence="1">Cell wall</location>
    </subcellularLocation>
</comment>
<dbReference type="Gene3D" id="3.20.20.80">
    <property type="entry name" value="Glycosidases"/>
    <property type="match status" value="1"/>
</dbReference>
<feature type="non-terminal residue" evidence="14">
    <location>
        <position position="1"/>
    </location>
</feature>
<dbReference type="GO" id="GO:0009277">
    <property type="term" value="C:fungal-type cell wall"/>
    <property type="evidence" value="ECO:0007669"/>
    <property type="project" value="TreeGrafter"/>
</dbReference>
<dbReference type="GeneID" id="26806469"/>
<keyword evidence="13" id="KW-1133">Transmembrane helix</keyword>
<keyword evidence="15" id="KW-1185">Reference proteome</keyword>
<keyword evidence="8" id="KW-0326">Glycosidase</keyword>
<keyword evidence="13" id="KW-0812">Transmembrane</keyword>
<dbReference type="EC" id="3.2.1.58" evidence="10"/>
<dbReference type="PANTHER" id="PTHR16631">
    <property type="entry name" value="GLUCAN 1,3-BETA-GLUCOSIDASE"/>
    <property type="match status" value="1"/>
</dbReference>
<name>A0A0L1J4Y1_ASPN3</name>
<evidence type="ECO:0000256" key="6">
    <source>
        <dbReference type="ARBA" id="ARBA00022801"/>
    </source>
</evidence>
<evidence type="ECO:0000256" key="8">
    <source>
        <dbReference type="ARBA" id="ARBA00023295"/>
    </source>
</evidence>
<dbReference type="GO" id="GO:0071555">
    <property type="term" value="P:cell wall organization"/>
    <property type="evidence" value="ECO:0007669"/>
    <property type="project" value="TreeGrafter"/>
</dbReference>
<feature type="transmembrane region" description="Helical" evidence="13">
    <location>
        <begin position="64"/>
        <end position="81"/>
    </location>
</feature>
<evidence type="ECO:0000313" key="14">
    <source>
        <dbReference type="EMBL" id="KNG86797.1"/>
    </source>
</evidence>
<organism evidence="14 15">
    <name type="scientific">Aspergillus nomiae NRRL (strain ATCC 15546 / NRRL 13137 / CBS 260.88 / M93)</name>
    <dbReference type="NCBI Taxonomy" id="1509407"/>
    <lineage>
        <taxon>Eukaryota</taxon>
        <taxon>Fungi</taxon>
        <taxon>Dikarya</taxon>
        <taxon>Ascomycota</taxon>
        <taxon>Pezizomycotina</taxon>
        <taxon>Eurotiomycetes</taxon>
        <taxon>Eurotiomycetidae</taxon>
        <taxon>Eurotiales</taxon>
        <taxon>Aspergillaceae</taxon>
        <taxon>Aspergillus</taxon>
        <taxon>Aspergillus subgen. Circumdati</taxon>
    </lineage>
</organism>
<evidence type="ECO:0000313" key="15">
    <source>
        <dbReference type="Proteomes" id="UP000037505"/>
    </source>
</evidence>
<reference evidence="14 15" key="1">
    <citation type="submission" date="2014-06" db="EMBL/GenBank/DDBJ databases">
        <title>The Genome of the Aflatoxigenic Filamentous Fungus Aspergillus nomius.</title>
        <authorList>
            <person name="Moore M.G."/>
            <person name="Shannon B.M."/>
            <person name="Brian M.M."/>
        </authorList>
    </citation>
    <scope>NUCLEOTIDE SEQUENCE [LARGE SCALE GENOMIC DNA]</scope>
    <source>
        <strain evidence="14 15">NRRL 13137</strain>
    </source>
</reference>
<comment type="similarity">
    <text evidence="2 12">Belongs to the glycosyl hydrolase 17 family.</text>
</comment>
<dbReference type="GO" id="GO:0042973">
    <property type="term" value="F:glucan endo-1,3-beta-D-glucosidase activity"/>
    <property type="evidence" value="ECO:0007669"/>
    <property type="project" value="TreeGrafter"/>
</dbReference>
<dbReference type="Pfam" id="PF00332">
    <property type="entry name" value="Glyco_hydro_17"/>
    <property type="match status" value="1"/>
</dbReference>
<gene>
    <name evidence="14" type="ORF">ANOM_004665</name>
</gene>